<keyword evidence="8" id="KW-1185">Reference proteome</keyword>
<dbReference type="Pfam" id="PF03631">
    <property type="entry name" value="Virul_fac_BrkB"/>
    <property type="match status" value="1"/>
</dbReference>
<dbReference type="AlphaFoldDB" id="A0A816H6R2"/>
<comment type="caution">
    <text evidence="7">The sequence shown here is derived from an EMBL/GenBank/DDBJ whole genome shotgun (WGS) entry which is preliminary data.</text>
</comment>
<dbReference type="GO" id="GO:0005886">
    <property type="term" value="C:plasma membrane"/>
    <property type="evidence" value="ECO:0007669"/>
    <property type="project" value="UniProtKB-SubCell"/>
</dbReference>
<evidence type="ECO:0000256" key="4">
    <source>
        <dbReference type="ARBA" id="ARBA00022989"/>
    </source>
</evidence>
<feature type="non-terminal residue" evidence="7">
    <location>
        <position position="134"/>
    </location>
</feature>
<keyword evidence="3 6" id="KW-0812">Transmembrane</keyword>
<gene>
    <name evidence="7" type="ORF">XAT740_LOCUS60803</name>
</gene>
<dbReference type="PANTHER" id="PTHR30213">
    <property type="entry name" value="INNER MEMBRANE PROTEIN YHJD"/>
    <property type="match status" value="1"/>
</dbReference>
<dbReference type="InterPro" id="IPR017039">
    <property type="entry name" value="Virul_fac_BrkB"/>
</dbReference>
<evidence type="ECO:0000256" key="5">
    <source>
        <dbReference type="ARBA" id="ARBA00023136"/>
    </source>
</evidence>
<keyword evidence="2" id="KW-1003">Cell membrane</keyword>
<feature type="transmembrane region" description="Helical" evidence="6">
    <location>
        <begin position="32"/>
        <end position="63"/>
    </location>
</feature>
<organism evidence="7 8">
    <name type="scientific">Adineta ricciae</name>
    <name type="common">Rotifer</name>
    <dbReference type="NCBI Taxonomy" id="249248"/>
    <lineage>
        <taxon>Eukaryota</taxon>
        <taxon>Metazoa</taxon>
        <taxon>Spiralia</taxon>
        <taxon>Gnathifera</taxon>
        <taxon>Rotifera</taxon>
        <taxon>Eurotatoria</taxon>
        <taxon>Bdelloidea</taxon>
        <taxon>Adinetida</taxon>
        <taxon>Adinetidae</taxon>
        <taxon>Adineta</taxon>
    </lineage>
</organism>
<feature type="transmembrane region" description="Helical" evidence="6">
    <location>
        <begin position="106"/>
        <end position="126"/>
    </location>
</feature>
<name>A0A816H6R2_ADIRI</name>
<accession>A0A816H6R2</accession>
<keyword evidence="5 6" id="KW-0472">Membrane</keyword>
<evidence type="ECO:0000313" key="7">
    <source>
        <dbReference type="EMBL" id="CAF1682024.1"/>
    </source>
</evidence>
<evidence type="ECO:0000256" key="1">
    <source>
        <dbReference type="ARBA" id="ARBA00004651"/>
    </source>
</evidence>
<evidence type="ECO:0000256" key="2">
    <source>
        <dbReference type="ARBA" id="ARBA00022475"/>
    </source>
</evidence>
<evidence type="ECO:0000313" key="8">
    <source>
        <dbReference type="Proteomes" id="UP000663828"/>
    </source>
</evidence>
<evidence type="ECO:0000256" key="6">
    <source>
        <dbReference type="SAM" id="Phobius"/>
    </source>
</evidence>
<protein>
    <submittedName>
        <fullName evidence="7">Uncharacterized protein</fullName>
    </submittedName>
</protein>
<proteinExistence type="predicted"/>
<dbReference type="EMBL" id="CAJNOR010015367">
    <property type="protein sequence ID" value="CAF1682024.1"/>
    <property type="molecule type" value="Genomic_DNA"/>
</dbReference>
<dbReference type="Proteomes" id="UP000663828">
    <property type="component" value="Unassembled WGS sequence"/>
</dbReference>
<dbReference type="PANTHER" id="PTHR30213:SF0">
    <property type="entry name" value="UPF0761 MEMBRANE PROTEIN YIHY"/>
    <property type="match status" value="1"/>
</dbReference>
<reference evidence="7" key="1">
    <citation type="submission" date="2021-02" db="EMBL/GenBank/DDBJ databases">
        <authorList>
            <person name="Nowell W R."/>
        </authorList>
    </citation>
    <scope>NUCLEOTIDE SEQUENCE</scope>
</reference>
<sequence>MIDNLKSTTAFQQGQQRTKPFRRFLRKFLNDWSLNFAAMLAYNLLIALLPIAVALFGILGLVLKNNDEARENIKNKIIHSFPSDNTTQSGIRQVVDLAFGQLSKDAGGLLAIGIIFALFGSSRLFIAIDKCMNI</sequence>
<evidence type="ECO:0000256" key="3">
    <source>
        <dbReference type="ARBA" id="ARBA00022692"/>
    </source>
</evidence>
<keyword evidence="4 6" id="KW-1133">Transmembrane helix</keyword>
<comment type="subcellular location">
    <subcellularLocation>
        <location evidence="1">Cell membrane</location>
        <topology evidence="1">Multi-pass membrane protein</topology>
    </subcellularLocation>
</comment>